<organism evidence="9">
    <name type="scientific">Physcomitrium patens</name>
    <name type="common">Spreading-leaved earth moss</name>
    <name type="synonym">Physcomitrella patens</name>
    <dbReference type="NCBI Taxonomy" id="3218"/>
    <lineage>
        <taxon>Eukaryota</taxon>
        <taxon>Viridiplantae</taxon>
        <taxon>Streptophyta</taxon>
        <taxon>Embryophyta</taxon>
        <taxon>Bryophyta</taxon>
        <taxon>Bryophytina</taxon>
        <taxon>Bryopsida</taxon>
        <taxon>Funariidae</taxon>
        <taxon>Funariales</taxon>
        <taxon>Funariaceae</taxon>
        <taxon>Physcomitrium</taxon>
    </lineage>
</organism>
<name>A0A2K1KQN3_PHYPA</name>
<feature type="region of interest" description="Disordered" evidence="8">
    <location>
        <begin position="394"/>
        <end position="419"/>
    </location>
</feature>
<dbReference type="Pfam" id="PF04006">
    <property type="entry name" value="Mpp10"/>
    <property type="match status" value="1"/>
</dbReference>
<feature type="compositionally biased region" description="Basic and acidic residues" evidence="8">
    <location>
        <begin position="409"/>
        <end position="419"/>
    </location>
</feature>
<dbReference type="Gramene" id="Pp3c4_31210V3.2">
    <property type="protein sequence ID" value="Pp3c4_31210V3.2"/>
    <property type="gene ID" value="Pp3c4_31210"/>
</dbReference>
<evidence type="ECO:0000313" key="10">
    <source>
        <dbReference type="EnsemblPlants" id="Pp3c4_31210V3.1"/>
    </source>
</evidence>
<dbReference type="OrthoDB" id="445326at2759"/>
<keyword evidence="4 7" id="KW-0539">Nucleus</keyword>
<dbReference type="EnsemblPlants" id="Pp3c4_31210V3.2">
    <property type="protein sequence ID" value="Pp3c4_31210V3.2"/>
    <property type="gene ID" value="Pp3c4_31210"/>
</dbReference>
<dbReference type="GeneID" id="112281413"/>
<evidence type="ECO:0000256" key="5">
    <source>
        <dbReference type="ARBA" id="ARBA00023274"/>
    </source>
</evidence>
<dbReference type="GO" id="GO:0005732">
    <property type="term" value="C:sno(s)RNA-containing ribonucleoprotein complex"/>
    <property type="evidence" value="ECO:0007669"/>
    <property type="project" value="UniProtKB-UniRule"/>
</dbReference>
<dbReference type="Gramene" id="Pp3c4_31210V3.1">
    <property type="protein sequence ID" value="Pp3c4_31210V3.1"/>
    <property type="gene ID" value="Pp3c4_31210"/>
</dbReference>
<comment type="similarity">
    <text evidence="6 7">Belongs to the MPP10 family.</text>
</comment>
<dbReference type="InterPro" id="IPR012173">
    <property type="entry name" value="Mpp10"/>
</dbReference>
<feature type="compositionally biased region" description="Basic residues" evidence="8">
    <location>
        <begin position="262"/>
        <end position="271"/>
    </location>
</feature>
<dbReference type="FunCoup" id="A0A2K1KQN3">
    <property type="interactions" value="2970"/>
</dbReference>
<dbReference type="OMA" id="HFAEDFG"/>
<dbReference type="GO" id="GO:0032040">
    <property type="term" value="C:small-subunit processome"/>
    <property type="evidence" value="ECO:0000318"/>
    <property type="project" value="GO_Central"/>
</dbReference>
<feature type="compositionally biased region" description="Basic and acidic residues" evidence="8">
    <location>
        <begin position="109"/>
        <end position="126"/>
    </location>
</feature>
<dbReference type="AlphaFoldDB" id="A0A2K1KQN3"/>
<evidence type="ECO:0000256" key="8">
    <source>
        <dbReference type="SAM" id="MobiDB-lite"/>
    </source>
</evidence>
<dbReference type="PANTHER" id="PTHR17039">
    <property type="entry name" value="U3 SMALL NUCLEOLAR RIBONUCLEOPROTEIN PROTEIN MPP10"/>
    <property type="match status" value="1"/>
</dbReference>
<protein>
    <recommendedName>
        <fullName evidence="7">U3 small nucleolar ribonucleoprotein protein MPP10</fullName>
    </recommendedName>
</protein>
<comment type="subcellular location">
    <subcellularLocation>
        <location evidence="1 7">Nucleus</location>
        <location evidence="1 7">Nucleolus</location>
    </subcellularLocation>
</comment>
<evidence type="ECO:0000256" key="1">
    <source>
        <dbReference type="ARBA" id="ARBA00004604"/>
    </source>
</evidence>
<keyword evidence="5 7" id="KW-0687">Ribonucleoprotein</keyword>
<evidence type="ECO:0000256" key="2">
    <source>
        <dbReference type="ARBA" id="ARBA00022517"/>
    </source>
</evidence>
<keyword evidence="11" id="KW-1185">Reference proteome</keyword>
<reference evidence="9 11" key="1">
    <citation type="journal article" date="2008" name="Science">
        <title>The Physcomitrella genome reveals evolutionary insights into the conquest of land by plants.</title>
        <authorList>
            <person name="Rensing S."/>
            <person name="Lang D."/>
            <person name="Zimmer A."/>
            <person name="Terry A."/>
            <person name="Salamov A."/>
            <person name="Shapiro H."/>
            <person name="Nishiyama T."/>
            <person name="Perroud P.-F."/>
            <person name="Lindquist E."/>
            <person name="Kamisugi Y."/>
            <person name="Tanahashi T."/>
            <person name="Sakakibara K."/>
            <person name="Fujita T."/>
            <person name="Oishi K."/>
            <person name="Shin-I T."/>
            <person name="Kuroki Y."/>
            <person name="Toyoda A."/>
            <person name="Suzuki Y."/>
            <person name="Hashimoto A."/>
            <person name="Yamaguchi K."/>
            <person name="Sugano A."/>
            <person name="Kohara Y."/>
            <person name="Fujiyama A."/>
            <person name="Anterola A."/>
            <person name="Aoki S."/>
            <person name="Ashton N."/>
            <person name="Barbazuk W.B."/>
            <person name="Barker E."/>
            <person name="Bennetzen J."/>
            <person name="Bezanilla M."/>
            <person name="Blankenship R."/>
            <person name="Cho S.H."/>
            <person name="Dutcher S."/>
            <person name="Estelle M."/>
            <person name="Fawcett J.A."/>
            <person name="Gundlach H."/>
            <person name="Hanada K."/>
            <person name="Heyl A."/>
            <person name="Hicks K.A."/>
            <person name="Hugh J."/>
            <person name="Lohr M."/>
            <person name="Mayer K."/>
            <person name="Melkozernov A."/>
            <person name="Murata T."/>
            <person name="Nelson D."/>
            <person name="Pils B."/>
            <person name="Prigge M."/>
            <person name="Reiss B."/>
            <person name="Renner T."/>
            <person name="Rombauts S."/>
            <person name="Rushton P."/>
            <person name="Sanderfoot A."/>
            <person name="Schween G."/>
            <person name="Shiu S.-H."/>
            <person name="Stueber K."/>
            <person name="Theodoulou F.L."/>
            <person name="Tu H."/>
            <person name="Van de Peer Y."/>
            <person name="Verrier P.J."/>
            <person name="Waters E."/>
            <person name="Wood A."/>
            <person name="Yang L."/>
            <person name="Cove D."/>
            <person name="Cuming A."/>
            <person name="Hasebe M."/>
            <person name="Lucas S."/>
            <person name="Mishler D.B."/>
            <person name="Reski R."/>
            <person name="Grigoriev I."/>
            <person name="Quatrano R.S."/>
            <person name="Boore J.L."/>
        </authorList>
    </citation>
    <scope>NUCLEOTIDE SEQUENCE [LARGE SCALE GENOMIC DNA]</scope>
    <source>
        <strain evidence="10 11">cv. Gransden 2004</strain>
    </source>
</reference>
<gene>
    <name evidence="10" type="primary">LOC112281413</name>
    <name evidence="9" type="ORF">PHYPA_006976</name>
</gene>
<keyword evidence="3 7" id="KW-0698">rRNA processing</keyword>
<evidence type="ECO:0000256" key="7">
    <source>
        <dbReference type="PIRNR" id="PIRNR017300"/>
    </source>
</evidence>
<feature type="region of interest" description="Disordered" evidence="8">
    <location>
        <begin position="199"/>
        <end position="355"/>
    </location>
</feature>
<feature type="region of interest" description="Disordered" evidence="8">
    <location>
        <begin position="105"/>
        <end position="180"/>
    </location>
</feature>
<reference evidence="9 11" key="2">
    <citation type="journal article" date="2018" name="Plant J.">
        <title>The Physcomitrella patens chromosome-scale assembly reveals moss genome structure and evolution.</title>
        <authorList>
            <person name="Lang D."/>
            <person name="Ullrich K.K."/>
            <person name="Murat F."/>
            <person name="Fuchs J."/>
            <person name="Jenkins J."/>
            <person name="Haas F.B."/>
            <person name="Piednoel M."/>
            <person name="Gundlach H."/>
            <person name="Van Bel M."/>
            <person name="Meyberg R."/>
            <person name="Vives C."/>
            <person name="Morata J."/>
            <person name="Symeonidi A."/>
            <person name="Hiss M."/>
            <person name="Muchero W."/>
            <person name="Kamisugi Y."/>
            <person name="Saleh O."/>
            <person name="Blanc G."/>
            <person name="Decker E.L."/>
            <person name="van Gessel N."/>
            <person name="Grimwood J."/>
            <person name="Hayes R.D."/>
            <person name="Graham S.W."/>
            <person name="Gunter L.E."/>
            <person name="McDaniel S.F."/>
            <person name="Hoernstein S.N.W."/>
            <person name="Larsson A."/>
            <person name="Li F.W."/>
            <person name="Perroud P.F."/>
            <person name="Phillips J."/>
            <person name="Ranjan P."/>
            <person name="Rokshar D.S."/>
            <person name="Rothfels C.J."/>
            <person name="Schneider L."/>
            <person name="Shu S."/>
            <person name="Stevenson D.W."/>
            <person name="Thummler F."/>
            <person name="Tillich M."/>
            <person name="Villarreal Aguilar J.C."/>
            <person name="Widiez T."/>
            <person name="Wong G.K."/>
            <person name="Wymore A."/>
            <person name="Zhang Y."/>
            <person name="Zimmer A.D."/>
            <person name="Quatrano R.S."/>
            <person name="Mayer K.F.X."/>
            <person name="Goodstein D."/>
            <person name="Casacuberta J.M."/>
            <person name="Vandepoele K."/>
            <person name="Reski R."/>
            <person name="Cuming A.C."/>
            <person name="Tuskan G.A."/>
            <person name="Maumus F."/>
            <person name="Salse J."/>
            <person name="Schmutz J."/>
            <person name="Rensing S.A."/>
        </authorList>
    </citation>
    <scope>NUCLEOTIDE SEQUENCE [LARGE SCALE GENOMIC DNA]</scope>
    <source>
        <strain evidence="10 11">cv. Gransden 2004</strain>
    </source>
</reference>
<dbReference type="PaxDb" id="3218-PP1S102_17V6.1"/>
<feature type="compositionally biased region" description="Acidic residues" evidence="8">
    <location>
        <begin position="127"/>
        <end position="163"/>
    </location>
</feature>
<accession>A0A2K1KQN3</accession>
<feature type="compositionally biased region" description="Basic residues" evidence="8">
    <location>
        <begin position="530"/>
        <end position="543"/>
    </location>
</feature>
<feature type="region of interest" description="Disordered" evidence="8">
    <location>
        <begin position="595"/>
        <end position="617"/>
    </location>
</feature>
<feature type="compositionally biased region" description="Acidic residues" evidence="8">
    <location>
        <begin position="276"/>
        <end position="297"/>
    </location>
</feature>
<feature type="compositionally biased region" description="Basic and acidic residues" evidence="8">
    <location>
        <begin position="595"/>
        <end position="607"/>
    </location>
</feature>
<comment type="function">
    <text evidence="7">Involved in nucleolar processing of pre-18S ribosomal RNA.</text>
</comment>
<sequence length="617" mass="68878">MGTSKKMMVKEAVPATGAKSLEVVVKADPKAWLAATSDLVQCTRAASEYLFSALAVNTESPLEKLLTVNFDAEQIWQQIDLQATPTLNKIRKSLRKLEKTPPNKLFQFKGEKKSTQRGSAKEKSQELESDEDSDSEDLDDEEISGSDDDKEDGDDSGNEDEVEDGSKSEEEYSDYDEEEKKAVEDKFLKLTDMEKFLDRADAEDAGITEDGSQDDEDDGEDEEEDDDDDLEMDEAFDFSARLADKDDGDNTWGPKYSDFIGKGKKQKPKPSKRQDSDDEPGDDDLEDDDEDEDDEGPEAMVTDRQIVPAEEGKLSAHERQQEKTKRRIEQLEKSNLESKDWTMQGEVSASRRSKNSALEVELDFEHGARPAPVITEEVTQSLEDMIRSRIIEGTFDDPQPRAPPVTAAPKERMEMDEEKSKKGLGEIYEQEYMENTGLAAAATPAMEALKAEASALFRGLCNRLDALSHFHFAPKPKIEEMEVKVDVPALAMEEVAPLAISDASMLAPEEVYKGEGIIKGESELTPEERKRRRAQKKRKRKGAKKAEENSKRVRTINGLAKDPLKELIIKSTPVPEKRTSSFSKSAKVFAALDVAKEKGNKPDKPDKPAINASHLKL</sequence>
<dbReference type="Proteomes" id="UP000006727">
    <property type="component" value="Chromosome 4"/>
</dbReference>
<dbReference type="PANTHER" id="PTHR17039:SF0">
    <property type="entry name" value="U3 SMALL NUCLEOLAR RIBONUCLEOPROTEIN PROTEIN MPP10"/>
    <property type="match status" value="1"/>
</dbReference>
<proteinExistence type="inferred from homology"/>
<dbReference type="STRING" id="3218.A0A2K1KQN3"/>
<dbReference type="PIRSF" id="PIRSF017300">
    <property type="entry name" value="snoRNP_Mpp10"/>
    <property type="match status" value="1"/>
</dbReference>
<keyword evidence="2 7" id="KW-0690">Ribosome biogenesis</keyword>
<dbReference type="EnsemblPlants" id="Pp3c4_31210V3.1">
    <property type="protein sequence ID" value="Pp3c4_31210V3.1"/>
    <property type="gene ID" value="Pp3c4_31210"/>
</dbReference>
<evidence type="ECO:0000313" key="11">
    <source>
        <dbReference type="Proteomes" id="UP000006727"/>
    </source>
</evidence>
<evidence type="ECO:0000313" key="9">
    <source>
        <dbReference type="EMBL" id="PNR56079.1"/>
    </source>
</evidence>
<dbReference type="GO" id="GO:0006364">
    <property type="term" value="P:rRNA processing"/>
    <property type="evidence" value="ECO:0007669"/>
    <property type="project" value="UniProtKB-KW"/>
</dbReference>
<reference evidence="10" key="3">
    <citation type="submission" date="2020-12" db="UniProtKB">
        <authorList>
            <consortium name="EnsemblPlants"/>
        </authorList>
    </citation>
    <scope>IDENTIFICATION</scope>
</reference>
<evidence type="ECO:0000256" key="6">
    <source>
        <dbReference type="ARBA" id="ARBA00029455"/>
    </source>
</evidence>
<dbReference type="GO" id="GO:0034457">
    <property type="term" value="C:Mpp10 complex"/>
    <property type="evidence" value="ECO:0000318"/>
    <property type="project" value="GO_Central"/>
</dbReference>
<feature type="compositionally biased region" description="Basic and acidic residues" evidence="8">
    <location>
        <begin position="310"/>
        <end position="340"/>
    </location>
</feature>
<dbReference type="EMBL" id="ABEU02000004">
    <property type="protein sequence ID" value="PNR56079.1"/>
    <property type="molecule type" value="Genomic_DNA"/>
</dbReference>
<evidence type="ECO:0000256" key="4">
    <source>
        <dbReference type="ARBA" id="ARBA00023242"/>
    </source>
</evidence>
<evidence type="ECO:0000256" key="3">
    <source>
        <dbReference type="ARBA" id="ARBA00022552"/>
    </source>
</evidence>
<feature type="region of interest" description="Disordered" evidence="8">
    <location>
        <begin position="523"/>
        <end position="558"/>
    </location>
</feature>
<feature type="compositionally biased region" description="Acidic residues" evidence="8">
    <location>
        <begin position="203"/>
        <end position="236"/>
    </location>
</feature>
<dbReference type="KEGG" id="ppp:112281413"/>
<dbReference type="RefSeq" id="XP_024373671.1">
    <property type="nucleotide sequence ID" value="XM_024517903.2"/>
</dbReference>